<dbReference type="AlphaFoldDB" id="A0A7W5DWR5"/>
<evidence type="ECO:0000313" key="5">
    <source>
        <dbReference type="EMBL" id="MBB3205953.1"/>
    </source>
</evidence>
<protein>
    <submittedName>
        <fullName evidence="5">Arylsulfatase A-like enzyme</fullName>
    </submittedName>
</protein>
<gene>
    <name evidence="5" type="ORF">FHS27_001761</name>
</gene>
<dbReference type="PANTHER" id="PTHR43751:SF3">
    <property type="entry name" value="SULFATASE N-TERMINAL DOMAIN-CONTAINING PROTEIN"/>
    <property type="match status" value="1"/>
</dbReference>
<dbReference type="CDD" id="cd16145">
    <property type="entry name" value="ARS_like"/>
    <property type="match status" value="1"/>
</dbReference>
<feature type="domain" description="Sulfatase N-terminal" evidence="4">
    <location>
        <begin position="27"/>
        <end position="358"/>
    </location>
</feature>
<sequence>MKNLLISLLVLPLSTVCFAEQPNRQKPNVIFILADDLGYGDLSCYGQTHFQTPHIDALAKRGMRFTQHYSGSAVCAPSRCSLMTGLHTGHTPVKGNAEHAPEGQMPMPADTFTIGHLLQSAGYQTGAFGKWGLGYPGSESDPLKMGFDRFYGYNCQRIAHCYYPAFLWNDDQRELLWGNVASHKRDYAPDLIHREAIDFIRENKDQPFFCYYAAIQPHADMVAPEEYMKRFRGKYLPEVSYPEDYYAAQPEGHAAFAAMVTVLDDYVGEIVAELDELEIAEDTLIIFSSDNGPHQEGGHDPEYFDSNGVVKGVKRDLYEGGVRVPMIAVWPGKIAAGTESDHVCAFWDFLPTMADLASVSLDRDTDGVSMNPTLLGRPNQHEHEYLYWDFPAQGGREALRKGNWKAVRYNINRKPDAPPELYDLSTDVGETNNVADTHPEIVEELGSLMSQARSK</sequence>
<dbReference type="RefSeq" id="WP_184304065.1">
    <property type="nucleotide sequence ID" value="NZ_JACHXU010000005.1"/>
</dbReference>
<keyword evidence="6" id="KW-1185">Reference proteome</keyword>
<dbReference type="InterPro" id="IPR017850">
    <property type="entry name" value="Alkaline_phosphatase_core_sf"/>
</dbReference>
<dbReference type="SUPFAM" id="SSF53649">
    <property type="entry name" value="Alkaline phosphatase-like"/>
    <property type="match status" value="1"/>
</dbReference>
<dbReference type="Pfam" id="PF00884">
    <property type="entry name" value="Sulfatase"/>
    <property type="match status" value="1"/>
</dbReference>
<dbReference type="PANTHER" id="PTHR43751">
    <property type="entry name" value="SULFATASE"/>
    <property type="match status" value="1"/>
</dbReference>
<dbReference type="InterPro" id="IPR000917">
    <property type="entry name" value="Sulfatase_N"/>
</dbReference>
<keyword evidence="3" id="KW-0732">Signal</keyword>
<proteinExistence type="inferred from homology"/>
<evidence type="ECO:0000256" key="1">
    <source>
        <dbReference type="ARBA" id="ARBA00008779"/>
    </source>
</evidence>
<comment type="similarity">
    <text evidence="1">Belongs to the sulfatase family.</text>
</comment>
<evidence type="ECO:0000259" key="4">
    <source>
        <dbReference type="Pfam" id="PF00884"/>
    </source>
</evidence>
<dbReference type="Proteomes" id="UP000536179">
    <property type="component" value="Unassembled WGS sequence"/>
</dbReference>
<dbReference type="InterPro" id="IPR024607">
    <property type="entry name" value="Sulfatase_CS"/>
</dbReference>
<reference evidence="5 6" key="1">
    <citation type="submission" date="2020-08" db="EMBL/GenBank/DDBJ databases">
        <title>Genomic Encyclopedia of Type Strains, Phase III (KMG-III): the genomes of soil and plant-associated and newly described type strains.</title>
        <authorList>
            <person name="Whitman W."/>
        </authorList>
    </citation>
    <scope>NUCLEOTIDE SEQUENCE [LARGE SCALE GENOMIC DNA]</scope>
    <source>
        <strain evidence="5 6">CECT 8075</strain>
    </source>
</reference>
<dbReference type="PROSITE" id="PS00523">
    <property type="entry name" value="SULFATASE_1"/>
    <property type="match status" value="1"/>
</dbReference>
<dbReference type="Gene3D" id="3.40.720.10">
    <property type="entry name" value="Alkaline Phosphatase, subunit A"/>
    <property type="match status" value="1"/>
</dbReference>
<keyword evidence="2" id="KW-0378">Hydrolase</keyword>
<dbReference type="GO" id="GO:0016787">
    <property type="term" value="F:hydrolase activity"/>
    <property type="evidence" value="ECO:0007669"/>
    <property type="project" value="UniProtKB-KW"/>
</dbReference>
<evidence type="ECO:0000256" key="2">
    <source>
        <dbReference type="ARBA" id="ARBA00022801"/>
    </source>
</evidence>
<feature type="chain" id="PRO_5031079092" evidence="3">
    <location>
        <begin position="20"/>
        <end position="455"/>
    </location>
</feature>
<dbReference type="Gene3D" id="3.30.1120.10">
    <property type="match status" value="1"/>
</dbReference>
<dbReference type="EMBL" id="JACHXU010000005">
    <property type="protein sequence ID" value="MBB3205953.1"/>
    <property type="molecule type" value="Genomic_DNA"/>
</dbReference>
<evidence type="ECO:0000256" key="3">
    <source>
        <dbReference type="SAM" id="SignalP"/>
    </source>
</evidence>
<comment type="caution">
    <text evidence="5">The sequence shown here is derived from an EMBL/GenBank/DDBJ whole genome shotgun (WGS) entry which is preliminary data.</text>
</comment>
<organism evidence="5 6">
    <name type="scientific">Aporhodopirellula rubra</name>
    <dbReference type="NCBI Taxonomy" id="980271"/>
    <lineage>
        <taxon>Bacteria</taxon>
        <taxon>Pseudomonadati</taxon>
        <taxon>Planctomycetota</taxon>
        <taxon>Planctomycetia</taxon>
        <taxon>Pirellulales</taxon>
        <taxon>Pirellulaceae</taxon>
        <taxon>Aporhodopirellula</taxon>
    </lineage>
</organism>
<evidence type="ECO:0000313" key="6">
    <source>
        <dbReference type="Proteomes" id="UP000536179"/>
    </source>
</evidence>
<dbReference type="InterPro" id="IPR052701">
    <property type="entry name" value="GAG_Ulvan_Degrading_Sulfatases"/>
</dbReference>
<name>A0A7W5DWR5_9BACT</name>
<accession>A0A7W5DWR5</accession>
<feature type="signal peptide" evidence="3">
    <location>
        <begin position="1"/>
        <end position="19"/>
    </location>
</feature>